<keyword evidence="9" id="KW-0808">Transferase</keyword>
<dbReference type="PROSITE" id="PS00518">
    <property type="entry name" value="ZF_RING_1"/>
    <property type="match status" value="1"/>
</dbReference>
<comment type="catalytic activity">
    <reaction evidence="1">
        <text>S-ubiquitinyl-[E2 ubiquitin-conjugating enzyme]-L-cysteine + [acceptor protein]-L-lysine = [E2 ubiquitin-conjugating enzyme]-L-cysteine + N(6)-ubiquitinyl-[acceptor protein]-L-lysine.</text>
        <dbReference type="EC" id="2.3.2.27"/>
    </reaction>
</comment>
<dbReference type="InterPro" id="IPR036823">
    <property type="entry name" value="Ribosomal_uS7_dom_sf"/>
</dbReference>
<comment type="similarity">
    <text evidence="5 20">Belongs to the universal ribosomal protein uS7 family.</text>
</comment>
<evidence type="ECO:0000256" key="13">
    <source>
        <dbReference type="ARBA" id="ARBA00022786"/>
    </source>
</evidence>
<dbReference type="InterPro" id="IPR004331">
    <property type="entry name" value="SPX_dom"/>
</dbReference>
<dbReference type="SMART" id="SM00165">
    <property type="entry name" value="UBA"/>
    <property type="match status" value="1"/>
</dbReference>
<evidence type="ECO:0000256" key="1">
    <source>
        <dbReference type="ARBA" id="ARBA00000900"/>
    </source>
</evidence>
<keyword evidence="18 20" id="KW-0687">Ribonucleoprotein</keyword>
<dbReference type="InterPro" id="IPR005716">
    <property type="entry name" value="Ribosomal_uS7_euk/arc"/>
</dbReference>
<feature type="region of interest" description="Disordered" evidence="22">
    <location>
        <begin position="538"/>
        <end position="568"/>
    </location>
</feature>
<keyword evidence="11" id="KW-0479">Metal-binding</keyword>
<keyword evidence="13" id="KW-0833">Ubl conjugation pathway</keyword>
<evidence type="ECO:0000256" key="21">
    <source>
        <dbReference type="SAM" id="Coils"/>
    </source>
</evidence>
<evidence type="ECO:0000256" key="17">
    <source>
        <dbReference type="ARBA" id="ARBA00023136"/>
    </source>
</evidence>
<dbReference type="Pfam" id="PF01694">
    <property type="entry name" value="Rhomboid"/>
    <property type="match status" value="1"/>
</dbReference>
<feature type="transmembrane region" description="Helical" evidence="23">
    <location>
        <begin position="334"/>
        <end position="351"/>
    </location>
</feature>
<dbReference type="PANTHER" id="PTHR46764:SF2">
    <property type="entry name" value="E3 UBIQUITIN-PROTEIN LIGASE BAH1-LIKE-RELATED"/>
    <property type="match status" value="1"/>
</dbReference>
<dbReference type="Pfam" id="PF13445">
    <property type="entry name" value="zf-RING_UBOX"/>
    <property type="match status" value="1"/>
</dbReference>
<evidence type="ECO:0000256" key="22">
    <source>
        <dbReference type="SAM" id="MobiDB-lite"/>
    </source>
</evidence>
<dbReference type="InterPro" id="IPR002083">
    <property type="entry name" value="MATH/TRAF_dom"/>
</dbReference>
<comment type="similarity">
    <text evidence="6">Belongs to the peptidase S54 family.</text>
</comment>
<gene>
    <name evidence="28" type="ORF">Ahy_A06g026917</name>
</gene>
<evidence type="ECO:0000313" key="29">
    <source>
        <dbReference type="Proteomes" id="UP000289738"/>
    </source>
</evidence>
<dbReference type="InterPro" id="IPR001841">
    <property type="entry name" value="Znf_RING"/>
</dbReference>
<evidence type="ECO:0000313" key="28">
    <source>
        <dbReference type="EMBL" id="RYR51994.1"/>
    </source>
</evidence>
<dbReference type="Gene3D" id="1.10.455.10">
    <property type="entry name" value="Ribosomal protein S7 domain"/>
    <property type="match status" value="1"/>
</dbReference>
<keyword evidence="16 23" id="KW-1133">Transmembrane helix</keyword>
<dbReference type="InterPro" id="IPR017907">
    <property type="entry name" value="Znf_RING_CS"/>
</dbReference>
<feature type="domain" description="UBA" evidence="24">
    <location>
        <begin position="625"/>
        <end position="665"/>
    </location>
</feature>
<dbReference type="Gene3D" id="3.30.40.10">
    <property type="entry name" value="Zinc/RING finger domain, C3HC4 (zinc finger)"/>
    <property type="match status" value="1"/>
</dbReference>
<dbReference type="CDD" id="cd14867">
    <property type="entry name" value="uS7_Eukaryote"/>
    <property type="match status" value="1"/>
</dbReference>
<dbReference type="Gene3D" id="2.60.210.10">
    <property type="entry name" value="Apoptosis, Tumor Necrosis Factor Receptor Associated Protein 2, Chain A"/>
    <property type="match status" value="4"/>
</dbReference>
<dbReference type="PROSITE" id="PS50144">
    <property type="entry name" value="MATH"/>
    <property type="match status" value="2"/>
</dbReference>
<dbReference type="Pfam" id="PF22486">
    <property type="entry name" value="MATH_2"/>
    <property type="match status" value="1"/>
</dbReference>
<protein>
    <recommendedName>
        <fullName evidence="7">RING-type E3 ubiquitin transferase</fullName>
        <ecNumber evidence="7">2.3.2.27</ecNumber>
    </recommendedName>
</protein>
<dbReference type="EMBL" id="SDMP01000006">
    <property type="protein sequence ID" value="RYR51994.1"/>
    <property type="molecule type" value="Genomic_DNA"/>
</dbReference>
<dbReference type="CDD" id="cd23127">
    <property type="entry name" value="RING-HC_BAH1-like"/>
    <property type="match status" value="1"/>
</dbReference>
<evidence type="ECO:0000256" key="23">
    <source>
        <dbReference type="SAM" id="Phobius"/>
    </source>
</evidence>
<feature type="domain" description="MATH" evidence="26">
    <location>
        <begin position="944"/>
        <end position="1051"/>
    </location>
</feature>
<dbReference type="GO" id="GO:0003723">
    <property type="term" value="F:RNA binding"/>
    <property type="evidence" value="ECO:0007669"/>
    <property type="project" value="InterPro"/>
</dbReference>
<evidence type="ECO:0000259" key="25">
    <source>
        <dbReference type="PROSITE" id="PS50089"/>
    </source>
</evidence>
<dbReference type="FunFam" id="1.10.455.10:FF:000002">
    <property type="entry name" value="40S ribosomal protein S5"/>
    <property type="match status" value="1"/>
</dbReference>
<dbReference type="EC" id="2.3.2.27" evidence="7"/>
<dbReference type="InterPro" id="IPR035952">
    <property type="entry name" value="Rhomboid-like_sf"/>
</dbReference>
<reference evidence="28 29" key="1">
    <citation type="submission" date="2019-01" db="EMBL/GenBank/DDBJ databases">
        <title>Sequencing of cultivated peanut Arachis hypogaea provides insights into genome evolution and oil improvement.</title>
        <authorList>
            <person name="Chen X."/>
        </authorList>
    </citation>
    <scope>NUCLEOTIDE SEQUENCE [LARGE SCALE GENOMIC DNA]</scope>
    <source>
        <strain evidence="29">cv. Fuhuasheng</strain>
        <tissue evidence="28">Leaves</tissue>
    </source>
</reference>
<dbReference type="PROSITE" id="PS51382">
    <property type="entry name" value="SPX"/>
    <property type="match status" value="1"/>
</dbReference>
<dbReference type="GO" id="GO:0003735">
    <property type="term" value="F:structural constituent of ribosome"/>
    <property type="evidence" value="ECO:0007669"/>
    <property type="project" value="InterPro"/>
</dbReference>
<evidence type="ECO:0000256" key="16">
    <source>
        <dbReference type="ARBA" id="ARBA00022989"/>
    </source>
</evidence>
<dbReference type="GO" id="GO:0008270">
    <property type="term" value="F:zinc ion binding"/>
    <property type="evidence" value="ECO:0007669"/>
    <property type="project" value="UniProtKB-KW"/>
</dbReference>
<name>A0A445CM38_ARAHY</name>
<dbReference type="InterPro" id="IPR013083">
    <property type="entry name" value="Znf_RING/FYVE/PHD"/>
</dbReference>
<evidence type="ECO:0000256" key="2">
    <source>
        <dbReference type="ARBA" id="ARBA00004141"/>
    </source>
</evidence>
<feature type="transmembrane region" description="Helical" evidence="23">
    <location>
        <begin position="404"/>
        <end position="423"/>
    </location>
</feature>
<feature type="compositionally biased region" description="Polar residues" evidence="22">
    <location>
        <begin position="820"/>
        <end position="831"/>
    </location>
</feature>
<dbReference type="Gene3D" id="1.10.8.10">
    <property type="entry name" value="DNA helicase RuvA subunit, C-terminal domain"/>
    <property type="match status" value="1"/>
</dbReference>
<dbReference type="InterPro" id="IPR020606">
    <property type="entry name" value="Ribosomal_uS7_CS"/>
</dbReference>
<dbReference type="SUPFAM" id="SSF57850">
    <property type="entry name" value="RING/U-box"/>
    <property type="match status" value="1"/>
</dbReference>
<dbReference type="InterPro" id="IPR015940">
    <property type="entry name" value="UBA"/>
</dbReference>
<keyword evidence="21" id="KW-0175">Coiled coil</keyword>
<evidence type="ECO:0000256" key="3">
    <source>
        <dbReference type="ARBA" id="ARBA00004496"/>
    </source>
</evidence>
<dbReference type="Pfam" id="PF00627">
    <property type="entry name" value="UBA"/>
    <property type="match status" value="1"/>
</dbReference>
<feature type="compositionally biased region" description="Low complexity" evidence="22">
    <location>
        <begin position="1069"/>
        <end position="1084"/>
    </location>
</feature>
<evidence type="ECO:0000256" key="10">
    <source>
        <dbReference type="ARBA" id="ARBA00022692"/>
    </source>
</evidence>
<keyword evidence="29" id="KW-1185">Reference proteome</keyword>
<feature type="domain" description="MATH" evidence="26">
    <location>
        <begin position="680"/>
        <end position="780"/>
    </location>
</feature>
<keyword evidence="12 19" id="KW-0863">Zinc-finger</keyword>
<evidence type="ECO:0000256" key="11">
    <source>
        <dbReference type="ARBA" id="ARBA00022723"/>
    </source>
</evidence>
<evidence type="ECO:0000259" key="24">
    <source>
        <dbReference type="PROSITE" id="PS50030"/>
    </source>
</evidence>
<proteinExistence type="inferred from homology"/>
<dbReference type="SMART" id="SM00184">
    <property type="entry name" value="RING"/>
    <property type="match status" value="1"/>
</dbReference>
<dbReference type="Pfam" id="PF00177">
    <property type="entry name" value="Ribosomal_S7"/>
    <property type="match status" value="1"/>
</dbReference>
<dbReference type="GO" id="GO:0006412">
    <property type="term" value="P:translation"/>
    <property type="evidence" value="ECO:0007669"/>
    <property type="project" value="InterPro"/>
</dbReference>
<dbReference type="GO" id="GO:0016020">
    <property type="term" value="C:membrane"/>
    <property type="evidence" value="ECO:0007669"/>
    <property type="project" value="UniProtKB-SubCell"/>
</dbReference>
<dbReference type="InterPro" id="IPR022764">
    <property type="entry name" value="Peptidase_S54_rhomboid_dom"/>
</dbReference>
<feature type="domain" description="SPX" evidence="27">
    <location>
        <begin position="1308"/>
        <end position="1474"/>
    </location>
</feature>
<dbReference type="SUPFAM" id="SSF144091">
    <property type="entry name" value="Rhomboid-like"/>
    <property type="match status" value="1"/>
</dbReference>
<keyword evidence="8" id="KW-0963">Cytoplasm</keyword>
<dbReference type="InterPro" id="IPR008974">
    <property type="entry name" value="TRAF-like"/>
</dbReference>
<dbReference type="PANTHER" id="PTHR46764">
    <property type="entry name" value="E3 UBIQUITIN-PROTEIN LIGASE BAH1"/>
    <property type="match status" value="1"/>
</dbReference>
<dbReference type="GO" id="GO:0005737">
    <property type="term" value="C:cytoplasm"/>
    <property type="evidence" value="ECO:0007669"/>
    <property type="project" value="UniProtKB-SubCell"/>
</dbReference>
<dbReference type="SUPFAM" id="SSF46934">
    <property type="entry name" value="UBA-like"/>
    <property type="match status" value="1"/>
</dbReference>
<dbReference type="SUPFAM" id="SSF47973">
    <property type="entry name" value="Ribosomal protein S7"/>
    <property type="match status" value="1"/>
</dbReference>
<feature type="compositionally biased region" description="Polar residues" evidence="22">
    <location>
        <begin position="538"/>
        <end position="547"/>
    </location>
</feature>
<dbReference type="NCBIfam" id="TIGR01028">
    <property type="entry name" value="uS7_euk_arch"/>
    <property type="match status" value="1"/>
</dbReference>
<feature type="region of interest" description="Disordered" evidence="22">
    <location>
        <begin position="580"/>
        <end position="607"/>
    </location>
</feature>
<evidence type="ECO:0000259" key="27">
    <source>
        <dbReference type="PROSITE" id="PS51382"/>
    </source>
</evidence>
<keyword evidence="10 23" id="KW-0812">Transmembrane</keyword>
<evidence type="ECO:0000256" key="4">
    <source>
        <dbReference type="ARBA" id="ARBA00004906"/>
    </source>
</evidence>
<dbReference type="STRING" id="3818.A0A445CM38"/>
<keyword evidence="15 20" id="KW-0689">Ribosomal protein</keyword>
<feature type="compositionally biased region" description="Polar residues" evidence="22">
    <location>
        <begin position="1085"/>
        <end position="1095"/>
    </location>
</feature>
<feature type="transmembrane region" description="Helical" evidence="23">
    <location>
        <begin position="435"/>
        <end position="465"/>
    </location>
</feature>
<organism evidence="28 29">
    <name type="scientific">Arachis hypogaea</name>
    <name type="common">Peanut</name>
    <dbReference type="NCBI Taxonomy" id="3818"/>
    <lineage>
        <taxon>Eukaryota</taxon>
        <taxon>Viridiplantae</taxon>
        <taxon>Streptophyta</taxon>
        <taxon>Embryophyta</taxon>
        <taxon>Tracheophyta</taxon>
        <taxon>Spermatophyta</taxon>
        <taxon>Magnoliopsida</taxon>
        <taxon>eudicotyledons</taxon>
        <taxon>Gunneridae</taxon>
        <taxon>Pentapetalae</taxon>
        <taxon>rosids</taxon>
        <taxon>fabids</taxon>
        <taxon>Fabales</taxon>
        <taxon>Fabaceae</taxon>
        <taxon>Papilionoideae</taxon>
        <taxon>50 kb inversion clade</taxon>
        <taxon>dalbergioids sensu lato</taxon>
        <taxon>Dalbergieae</taxon>
        <taxon>Pterocarpus clade</taxon>
        <taxon>Arachis</taxon>
    </lineage>
</organism>
<evidence type="ECO:0000256" key="9">
    <source>
        <dbReference type="ARBA" id="ARBA00022679"/>
    </source>
</evidence>
<evidence type="ECO:0000256" key="7">
    <source>
        <dbReference type="ARBA" id="ARBA00012483"/>
    </source>
</evidence>
<evidence type="ECO:0000256" key="6">
    <source>
        <dbReference type="ARBA" id="ARBA00009045"/>
    </source>
</evidence>
<dbReference type="CDD" id="cd00121">
    <property type="entry name" value="MATH"/>
    <property type="match status" value="2"/>
</dbReference>
<feature type="transmembrane region" description="Helical" evidence="23">
    <location>
        <begin position="372"/>
        <end position="392"/>
    </location>
</feature>
<dbReference type="PROSITE" id="PS50030">
    <property type="entry name" value="UBA"/>
    <property type="match status" value="1"/>
</dbReference>
<dbReference type="InterPro" id="IPR033326">
    <property type="entry name" value="BAH1"/>
</dbReference>
<comment type="pathway">
    <text evidence="4">Protein modification; protein ubiquitination.</text>
</comment>
<accession>A0A445CM38</accession>
<dbReference type="CDD" id="cd14482">
    <property type="entry name" value="SPX_BAH1-like"/>
    <property type="match status" value="1"/>
</dbReference>
<dbReference type="Gene3D" id="1.20.1540.10">
    <property type="entry name" value="Rhomboid-like"/>
    <property type="match status" value="1"/>
</dbReference>
<evidence type="ECO:0000256" key="5">
    <source>
        <dbReference type="ARBA" id="ARBA00007151"/>
    </source>
</evidence>
<keyword evidence="17 23" id="KW-0472">Membrane</keyword>
<sequence>MHLPIMLNCFKGKKKKKNHGMDSGIKHAVVVKVIGRTGSRGQRSCNKSERASKLSAASFSSTMAAAAAAAAAPTEVDPTQLDVKLFNRWSFDDVQVTDISLADYIGVVPSKHATYVPHTAGRYSVKRFRKAQCPIVERLTNSLMMHGRNNGKKLMAVRIIKHAMEIIHLLTDQNPIQVIVDAVINSGPREDATRIGSAGVVRRQAVDISPLRRAREAAFRNIKTIAECLADELINAAKGSSNSYAIKKKDEIERVAKANPSFIKKRCNSQTRWIYFCAGVSTRLNQYWESIPFLTSAIVVLCGIIYLVCLLVGYDSFAEVCFLPSAVVSRFQVYRIYTSILFHGSLLHVLFNMMALVPMGSEMERVMGSVRLLYVTILLATSNAIFHILVALLVAHNPIQSSEYFMNECAIGFSGVLFSMIVIETSLSGAQSRRYPFLLLVVFQLLMENVSLLGHLCGIISGFAYTYGLFNILIPGTSFYSSIEASSLLSSCVRRPKFIVCTGGNTSGYIPTHTSRNSTSGGILSGNVWRNLSSLMPQREVSATQPTEDSRFPGRGRTLGSGQGQAASALNSDSSLQARLLDNSSPDQPLDSSAHSTAQQLSGGRNSAGNVATVAANVPQHQGATASEEEIKKLVSMGFDRTQVEVALAAAEGDLNVAVEILMSQQFSYPLLTHNMSISFETFTWKIQNFSKQNTKNLQSKAFRIGHHKWRIRLYPLRRDVNHFSLYLMVDANKSIVKETQQKFNGGYRSWGSTFLTLSDFYDPNQGYLVNNTCIIEAHVCVSDVPPHAIKLRKTSSSISPASDSISILLDDQETESTDGSETLTSATCRSSRTEDEDEFSDLTLKDIINLDSLGKEEASFVPLVEDACMWHPDLIQSQRNRSERFKIWAFTSLGQVLHFLKTSKVKDMDEDGCNYLKGLWEELVRFGFIAIGIMENYQQGKEIEKFTWVIENFSKKNTKKLRSKSFQVGGCKWQIHVGGSVPSFGWSKYAYFSLALINHMDPQKSVVRETQQKFNAGYRSWGSSFVALNDFYDPKQGYLLNNVCIIEVRISVSDVAFDTNIFNINNNNNVSSSTHHSNNQTSNETLSRSTSTTTQEDDVNGITTLQPNSDDVVHYVPTAPPLLYPTIICDDEPLVVPLNTTTLSEILDVKSLGEEEKAYVPLLEEVCSWHPSLIQSQMRKSPKFIQWAFIALGQVLHFLKTTKAKDMDENAFNKLQCLWEELQLFGFELSWLEPHVESALDMKGYLERVKTLKENVIGLEIEMKMLRAKMAVAEIDLESAKRDLEMAEVQMGFEEKDMDKELGYGEMKFGCLFTEYLQEERELLDEKCAHIEYVRLKKVLKSCQTCKPLHSSSSSSSSPSPSLVSDLPSHQLCQCQSCPVCDQKFFSELMKEASDIVGFFGSRVKHLLDLHVASGMQRYVLRLRQCFKNDRQALAQEGRILIEYIAMNAIAMRKILKKYDKVHSSVNGKNFKSKMHTEHIELLHTPWLIELGAFYLNSSGRDCCELNGVYGHFKCDLNVSDAVMTLILPDSIKLEYNLTCAICLDLVFNPYALGCGHIFCKSCACSAASVMMFQGFKAASPESKCPICREDGVYSKSVRMLELGLLMKRRYNDYWKKRLLSERNNMVKQSKEYWNMQSAYALGLH</sequence>
<dbReference type="GO" id="GO:0004252">
    <property type="term" value="F:serine-type endopeptidase activity"/>
    <property type="evidence" value="ECO:0007669"/>
    <property type="project" value="InterPro"/>
</dbReference>
<evidence type="ECO:0000256" key="19">
    <source>
        <dbReference type="PROSITE-ProRule" id="PRU00175"/>
    </source>
</evidence>
<dbReference type="GO" id="GO:0061630">
    <property type="term" value="F:ubiquitin protein ligase activity"/>
    <property type="evidence" value="ECO:0007669"/>
    <property type="project" value="UniProtKB-EC"/>
</dbReference>
<dbReference type="InterPro" id="IPR009060">
    <property type="entry name" value="UBA-like_sf"/>
</dbReference>
<feature type="coiled-coil region" evidence="21">
    <location>
        <begin position="1243"/>
        <end position="1298"/>
    </location>
</feature>
<keyword evidence="14" id="KW-0862">Zinc</keyword>
<feature type="transmembrane region" description="Helical" evidence="23">
    <location>
        <begin position="293"/>
        <end position="314"/>
    </location>
</feature>
<dbReference type="PROSITE" id="PS00052">
    <property type="entry name" value="RIBOSOMAL_S7"/>
    <property type="match status" value="1"/>
</dbReference>
<evidence type="ECO:0000259" key="26">
    <source>
        <dbReference type="PROSITE" id="PS50144"/>
    </source>
</evidence>
<dbReference type="InterPro" id="IPR023798">
    <property type="entry name" value="Ribosomal_uS7_dom"/>
</dbReference>
<feature type="domain" description="RING-type" evidence="25">
    <location>
        <begin position="1541"/>
        <end position="1590"/>
    </location>
</feature>
<dbReference type="Proteomes" id="UP000289738">
    <property type="component" value="Chromosome A06"/>
</dbReference>
<dbReference type="InterPro" id="IPR027370">
    <property type="entry name" value="Znf-RING_euk"/>
</dbReference>
<feature type="region of interest" description="Disordered" evidence="22">
    <location>
        <begin position="1069"/>
        <end position="1104"/>
    </location>
</feature>
<evidence type="ECO:0000256" key="20">
    <source>
        <dbReference type="RuleBase" id="RU003619"/>
    </source>
</evidence>
<evidence type="ECO:0000256" key="8">
    <source>
        <dbReference type="ARBA" id="ARBA00022490"/>
    </source>
</evidence>
<feature type="region of interest" description="Disordered" evidence="22">
    <location>
        <begin position="812"/>
        <end position="835"/>
    </location>
</feature>
<dbReference type="GO" id="GO:0015935">
    <property type="term" value="C:small ribosomal subunit"/>
    <property type="evidence" value="ECO:0007669"/>
    <property type="project" value="InterPro"/>
</dbReference>
<evidence type="ECO:0000256" key="15">
    <source>
        <dbReference type="ARBA" id="ARBA00022980"/>
    </source>
</evidence>
<dbReference type="CDD" id="cd14287">
    <property type="entry name" value="UBA_At3g58460_like"/>
    <property type="match status" value="1"/>
</dbReference>
<comment type="caution">
    <text evidence="28">The sequence shown here is derived from an EMBL/GenBank/DDBJ whole genome shotgun (WGS) entry which is preliminary data.</text>
</comment>
<evidence type="ECO:0000256" key="12">
    <source>
        <dbReference type="ARBA" id="ARBA00022771"/>
    </source>
</evidence>
<comment type="subcellular location">
    <subcellularLocation>
        <location evidence="3">Cytoplasm</location>
    </subcellularLocation>
    <subcellularLocation>
        <location evidence="2">Membrane</location>
        <topology evidence="2">Multi-pass membrane protein</topology>
    </subcellularLocation>
</comment>
<evidence type="ECO:0000256" key="18">
    <source>
        <dbReference type="ARBA" id="ARBA00023274"/>
    </source>
</evidence>
<dbReference type="SUPFAM" id="SSF49599">
    <property type="entry name" value="TRAF domain-like"/>
    <property type="match status" value="2"/>
</dbReference>
<evidence type="ECO:0000256" key="14">
    <source>
        <dbReference type="ARBA" id="ARBA00022833"/>
    </source>
</evidence>
<dbReference type="PROSITE" id="PS50089">
    <property type="entry name" value="ZF_RING_2"/>
    <property type="match status" value="1"/>
</dbReference>